<comment type="function">
    <text evidence="9">Catalyzes the decarboxylation of S-adenosylmethionine to S-adenosylmethioninamine (dcAdoMet), the propylamine donor required for the synthesis of the polyamines spermine and spermidine from the diamine putrescine.</text>
</comment>
<comment type="PTM">
    <text evidence="9">Is synthesized initially as an inactive proenzyme. Formation of the active enzyme involves a self-maturation process in which the active site pyruvoyl group is generated from an internal serine residue via an autocatalytic post-translational modification. Two non-identical subunits are generated from the proenzyme in this reaction, and the pyruvate is formed at the N-terminus of the alpha chain, which is derived from the carboxyl end of the proenzyme. The post-translation cleavage follows an unusual pathway, termed non-hydrolytic serinolysis, in which the side chain hydroxyl group of the serine supplies its oxygen atom to form the C-terminus of the beta chain, while the remainder of the serine residue undergoes an oxidative deamination to produce ammonia and the pyruvoyl group blocking the N-terminus of the alpha chain.</text>
</comment>
<organism evidence="10 11">
    <name type="scientific">Tectimicrobiota bacterium</name>
    <dbReference type="NCBI Taxonomy" id="2528274"/>
    <lineage>
        <taxon>Bacteria</taxon>
        <taxon>Pseudomonadati</taxon>
        <taxon>Nitrospinota/Tectimicrobiota group</taxon>
        <taxon>Candidatus Tectimicrobiota</taxon>
    </lineage>
</organism>
<dbReference type="PANTHER" id="PTHR33866">
    <property type="entry name" value="S-ADENOSYLMETHIONINE DECARBOXYLASE PROENZYME"/>
    <property type="match status" value="1"/>
</dbReference>
<dbReference type="GO" id="GO:0005829">
    <property type="term" value="C:cytosol"/>
    <property type="evidence" value="ECO:0007669"/>
    <property type="project" value="TreeGrafter"/>
</dbReference>
<dbReference type="AlphaFoldDB" id="A0A932MMR6"/>
<accession>A0A932MMR6</accession>
<comment type="similarity">
    <text evidence="9">Belongs to the prokaryotic AdoMetDC family. Type 1 subfamily.</text>
</comment>
<feature type="active site" description="Proton acceptor; for processing activity" evidence="9">
    <location>
        <position position="68"/>
    </location>
</feature>
<comment type="pathway">
    <text evidence="9">Amine and polyamine biosynthesis; S-adenosylmethioninamine biosynthesis; S-adenosylmethioninamine from S-adenosyl-L-methionine: step 1/1.</text>
</comment>
<feature type="modified residue" description="Pyruvic acid (Ser); by autocatalysis" evidence="9">
    <location>
        <position position="63"/>
    </location>
</feature>
<feature type="active site" description="Proton donor; for catalytic activity" evidence="9">
    <location>
        <position position="83"/>
    </location>
</feature>
<evidence type="ECO:0000256" key="9">
    <source>
        <dbReference type="HAMAP-Rule" id="MF_00464"/>
    </source>
</evidence>
<reference evidence="10" key="1">
    <citation type="submission" date="2020-07" db="EMBL/GenBank/DDBJ databases">
        <title>Huge and variable diversity of episymbiotic CPR bacteria and DPANN archaea in groundwater ecosystems.</title>
        <authorList>
            <person name="He C.Y."/>
            <person name="Keren R."/>
            <person name="Whittaker M."/>
            <person name="Farag I.F."/>
            <person name="Doudna J."/>
            <person name="Cate J.H.D."/>
            <person name="Banfield J.F."/>
        </authorList>
    </citation>
    <scope>NUCLEOTIDE SEQUENCE</scope>
    <source>
        <strain evidence="10">NC_groundwater_763_Ag_S-0.2um_68_21</strain>
    </source>
</reference>
<evidence type="ECO:0000256" key="8">
    <source>
        <dbReference type="ARBA" id="ARBA00023317"/>
    </source>
</evidence>
<comment type="subunit">
    <text evidence="9">Heterotetramer of two alpha and two beta chains arranged as a dimer of alpha/beta heterodimers.</text>
</comment>
<protein>
    <recommendedName>
        <fullName evidence="9">S-adenosylmethionine decarboxylase proenzyme</fullName>
        <shortName evidence="9">AdoMetDC</shortName>
        <shortName evidence="9">SAMDC</shortName>
        <ecNumber evidence="9">4.1.1.50</ecNumber>
    </recommendedName>
    <component>
        <recommendedName>
            <fullName evidence="9">S-adenosylmethionine decarboxylase beta chain</fullName>
        </recommendedName>
    </component>
    <component>
        <recommendedName>
            <fullName evidence="9">S-adenosylmethionine decarboxylase alpha chain</fullName>
        </recommendedName>
    </component>
</protein>
<comment type="catalytic activity">
    <reaction evidence="9">
        <text>S-adenosyl-L-methionine + H(+) = S-adenosyl 3-(methylsulfanyl)propylamine + CO2</text>
        <dbReference type="Rhea" id="RHEA:15981"/>
        <dbReference type="ChEBI" id="CHEBI:15378"/>
        <dbReference type="ChEBI" id="CHEBI:16526"/>
        <dbReference type="ChEBI" id="CHEBI:57443"/>
        <dbReference type="ChEBI" id="CHEBI:59789"/>
        <dbReference type="EC" id="4.1.1.50"/>
    </reaction>
</comment>
<dbReference type="NCBIfam" id="TIGR03330">
    <property type="entry name" value="SAM_DCase_Bsu"/>
    <property type="match status" value="1"/>
</dbReference>
<evidence type="ECO:0000313" key="10">
    <source>
        <dbReference type="EMBL" id="MBI3126807.1"/>
    </source>
</evidence>
<evidence type="ECO:0000256" key="7">
    <source>
        <dbReference type="ARBA" id="ARBA00023270"/>
    </source>
</evidence>
<sequence length="140" mass="15362">MNSLGRHILAEFYDCDRDVLNDQGLIERYMREAAVVSGATIVQSVFHMFSPHGVSGVVVVSESHLAVHTWPEHGYAAVDYFSCGPVDCEGAIRHLEERFGAMTVEAKEVERGVLAPAVEEGSSFSPAKGLFPTQWREPAL</sequence>
<keyword evidence="2 9" id="KW-0068">Autocatalytic cleavage</keyword>
<dbReference type="InterPro" id="IPR016067">
    <property type="entry name" value="S-AdoMet_deCO2ase_core"/>
</dbReference>
<keyword evidence="5 9" id="KW-0865">Zymogen</keyword>
<feature type="chain" id="PRO_5038181223" description="S-adenosylmethionine decarboxylase alpha chain" evidence="9">
    <location>
        <begin position="63"/>
        <end position="140"/>
    </location>
</feature>
<evidence type="ECO:0000256" key="2">
    <source>
        <dbReference type="ARBA" id="ARBA00022813"/>
    </source>
</evidence>
<dbReference type="PANTHER" id="PTHR33866:SF2">
    <property type="entry name" value="S-ADENOSYLMETHIONINE DECARBOXYLASE PROENZYME"/>
    <property type="match status" value="1"/>
</dbReference>
<dbReference type="EC" id="4.1.1.50" evidence="9"/>
<keyword evidence="4 9" id="KW-0620">Polyamine biosynthesis</keyword>
<evidence type="ECO:0000256" key="4">
    <source>
        <dbReference type="ARBA" id="ARBA00023115"/>
    </source>
</evidence>
<gene>
    <name evidence="9" type="primary">speH</name>
    <name evidence="10" type="ORF">HYZ11_04300</name>
</gene>
<dbReference type="Gene3D" id="3.60.90.10">
    <property type="entry name" value="S-adenosylmethionine decarboxylase"/>
    <property type="match status" value="1"/>
</dbReference>
<comment type="caution">
    <text evidence="10">The sequence shown here is derived from an EMBL/GenBank/DDBJ whole genome shotgun (WGS) entry which is preliminary data.</text>
</comment>
<dbReference type="Pfam" id="PF02675">
    <property type="entry name" value="AdoMet_dc"/>
    <property type="match status" value="1"/>
</dbReference>
<dbReference type="Proteomes" id="UP000782312">
    <property type="component" value="Unassembled WGS sequence"/>
</dbReference>
<keyword evidence="8 9" id="KW-0670">Pyruvate</keyword>
<evidence type="ECO:0000313" key="11">
    <source>
        <dbReference type="Proteomes" id="UP000782312"/>
    </source>
</evidence>
<dbReference type="SUPFAM" id="SSF56276">
    <property type="entry name" value="S-adenosylmethionine decarboxylase"/>
    <property type="match status" value="1"/>
</dbReference>
<evidence type="ECO:0000256" key="1">
    <source>
        <dbReference type="ARBA" id="ARBA00022793"/>
    </source>
</evidence>
<keyword evidence="3 9" id="KW-0745">Spermidine biosynthesis</keyword>
<keyword evidence="7 9" id="KW-0704">Schiff base</keyword>
<feature type="chain" id="PRO_5038181224" description="S-adenosylmethionine decarboxylase beta chain" evidence="9">
    <location>
        <begin position="1"/>
        <end position="62"/>
    </location>
</feature>
<dbReference type="InterPro" id="IPR017716">
    <property type="entry name" value="S-AdoMet_deCOase_pro-enz"/>
</dbReference>
<evidence type="ECO:0000256" key="5">
    <source>
        <dbReference type="ARBA" id="ARBA00023145"/>
    </source>
</evidence>
<dbReference type="GO" id="GO:0008295">
    <property type="term" value="P:spermidine biosynthetic process"/>
    <property type="evidence" value="ECO:0007669"/>
    <property type="project" value="UniProtKB-UniRule"/>
</dbReference>
<comment type="cofactor">
    <cofactor evidence="9">
        <name>pyruvate</name>
        <dbReference type="ChEBI" id="CHEBI:15361"/>
    </cofactor>
    <text evidence="9">Binds 1 pyruvoyl group covalently per subunit.</text>
</comment>
<evidence type="ECO:0000256" key="3">
    <source>
        <dbReference type="ARBA" id="ARBA00023066"/>
    </source>
</evidence>
<dbReference type="InterPro" id="IPR003826">
    <property type="entry name" value="AdoMetDC_fam_prok"/>
</dbReference>
<keyword evidence="6 9" id="KW-0456">Lyase</keyword>
<evidence type="ECO:0000256" key="6">
    <source>
        <dbReference type="ARBA" id="ARBA00023239"/>
    </source>
</evidence>
<dbReference type="HAMAP" id="MF_00464">
    <property type="entry name" value="AdoMetDC_1"/>
    <property type="match status" value="1"/>
</dbReference>
<name>A0A932MMR6_UNCTE</name>
<dbReference type="GO" id="GO:0004014">
    <property type="term" value="F:adenosylmethionine decarboxylase activity"/>
    <property type="evidence" value="ECO:0007669"/>
    <property type="project" value="UniProtKB-UniRule"/>
</dbReference>
<feature type="site" description="Cleavage (non-hydrolytic); by autolysis" evidence="9">
    <location>
        <begin position="62"/>
        <end position="63"/>
    </location>
</feature>
<feature type="active site" description="Schiff-base intermediate with substrate; via pyruvic acid" evidence="9">
    <location>
        <position position="63"/>
    </location>
</feature>
<dbReference type="EMBL" id="JACPUR010000013">
    <property type="protein sequence ID" value="MBI3126807.1"/>
    <property type="molecule type" value="Genomic_DNA"/>
</dbReference>
<keyword evidence="9" id="KW-0949">S-adenosyl-L-methionine</keyword>
<proteinExistence type="inferred from homology"/>
<keyword evidence="1 9" id="KW-0210">Decarboxylase</keyword>